<dbReference type="InterPro" id="IPR008271">
    <property type="entry name" value="Ser/Thr_kinase_AS"/>
</dbReference>
<accession>A0A6B2L511</accession>
<proteinExistence type="predicted"/>
<sequence length="371" mass="41959">MDQQKNHLLLRELLVLKIVQGQKNLVNYFDGYLSVNTLHVVCEYCEMGSLSDLYEKRKCHLSEPEIALTCKSVLTALQYLHQHGVLHRDIKAANIFLTSLGEIKLGDFGTCAGITPAQRYRRTFVGTPFWMPPEIMLNSNSRLSDYDTSVDIWSLGITAIELAQCDPPLSDMAISHVIHWIPTHDPPTLKYPEKWSLQFIDFITGCLQKKSSDRPNCSELLLHSFLEFSREDAFLQPPPEPDPSQLSVAPPPENDDWTDWTMQGTIATGQFQTTGTWADWSVDMADNGDGPLSPEMVMDINNTARLLTGMPETMGNATKRAKVMQQQAVPGITELVAKHEREMYILQDNLLREFQKKKKELLKIVKLLAEG</sequence>
<feature type="region of interest" description="Disordered" evidence="3">
    <location>
        <begin position="233"/>
        <end position="253"/>
    </location>
</feature>
<dbReference type="PANTHER" id="PTHR48012:SF2">
    <property type="entry name" value="STERILE20-LIKE KINASE, ISOFORM B"/>
    <property type="match status" value="1"/>
</dbReference>
<protein>
    <recommendedName>
        <fullName evidence="4">Protein kinase domain-containing protein</fullName>
    </recommendedName>
</protein>
<evidence type="ECO:0000313" key="5">
    <source>
        <dbReference type="EMBL" id="NDV32030.1"/>
    </source>
</evidence>
<organism evidence="5">
    <name type="scientific">Arcella intermedia</name>
    <dbReference type="NCBI Taxonomy" id="1963864"/>
    <lineage>
        <taxon>Eukaryota</taxon>
        <taxon>Amoebozoa</taxon>
        <taxon>Tubulinea</taxon>
        <taxon>Elardia</taxon>
        <taxon>Arcellinida</taxon>
        <taxon>Sphaerothecina</taxon>
        <taxon>Arcellidae</taxon>
        <taxon>Arcella</taxon>
    </lineage>
</organism>
<dbReference type="SUPFAM" id="SSF56112">
    <property type="entry name" value="Protein kinase-like (PK-like)"/>
    <property type="match status" value="1"/>
</dbReference>
<evidence type="ECO:0000256" key="1">
    <source>
        <dbReference type="ARBA" id="ARBA00022741"/>
    </source>
</evidence>
<dbReference type="GO" id="GO:0004674">
    <property type="term" value="F:protein serine/threonine kinase activity"/>
    <property type="evidence" value="ECO:0007669"/>
    <property type="project" value="TreeGrafter"/>
</dbReference>
<dbReference type="EMBL" id="GIBP01003061">
    <property type="protein sequence ID" value="NDV32030.1"/>
    <property type="molecule type" value="Transcribed_RNA"/>
</dbReference>
<dbReference type="InterPro" id="IPR000719">
    <property type="entry name" value="Prot_kinase_dom"/>
</dbReference>
<feature type="domain" description="Protein kinase" evidence="4">
    <location>
        <begin position="1"/>
        <end position="226"/>
    </location>
</feature>
<keyword evidence="1" id="KW-0547">Nucleotide-binding</keyword>
<keyword evidence="2" id="KW-0067">ATP-binding</keyword>
<evidence type="ECO:0000256" key="3">
    <source>
        <dbReference type="SAM" id="MobiDB-lite"/>
    </source>
</evidence>
<dbReference type="SMART" id="SM00220">
    <property type="entry name" value="S_TKc"/>
    <property type="match status" value="1"/>
</dbReference>
<dbReference type="InterPro" id="IPR050629">
    <property type="entry name" value="STE20/SPS1-PAK"/>
</dbReference>
<reference evidence="5" key="1">
    <citation type="journal article" date="2020" name="J. Eukaryot. Microbiol.">
        <title>De novo Sequencing, Assembly and Annotation of the Transcriptome for the Free-Living Testate Amoeba Arcella intermedia.</title>
        <authorList>
            <person name="Ribeiro G.M."/>
            <person name="Porfirio-Sousa A.L."/>
            <person name="Maurer-Alcala X.X."/>
            <person name="Katz L.A."/>
            <person name="Lahr D.J.G."/>
        </authorList>
    </citation>
    <scope>NUCLEOTIDE SEQUENCE</scope>
</reference>
<dbReference type="Pfam" id="PF00069">
    <property type="entry name" value="Pkinase"/>
    <property type="match status" value="1"/>
</dbReference>
<dbReference type="GO" id="GO:0005737">
    <property type="term" value="C:cytoplasm"/>
    <property type="evidence" value="ECO:0007669"/>
    <property type="project" value="TreeGrafter"/>
</dbReference>
<dbReference type="PANTHER" id="PTHR48012">
    <property type="entry name" value="STERILE20-LIKE KINASE, ISOFORM B-RELATED"/>
    <property type="match status" value="1"/>
</dbReference>
<evidence type="ECO:0000256" key="2">
    <source>
        <dbReference type="ARBA" id="ARBA00022840"/>
    </source>
</evidence>
<dbReference type="Gene3D" id="1.10.510.10">
    <property type="entry name" value="Transferase(Phosphotransferase) domain 1"/>
    <property type="match status" value="1"/>
</dbReference>
<dbReference type="InterPro" id="IPR011009">
    <property type="entry name" value="Kinase-like_dom_sf"/>
</dbReference>
<dbReference type="PROSITE" id="PS00108">
    <property type="entry name" value="PROTEIN_KINASE_ST"/>
    <property type="match status" value="1"/>
</dbReference>
<dbReference type="PROSITE" id="PS50011">
    <property type="entry name" value="PROTEIN_KINASE_DOM"/>
    <property type="match status" value="1"/>
</dbReference>
<dbReference type="AlphaFoldDB" id="A0A6B2L511"/>
<name>A0A6B2L511_9EUKA</name>
<dbReference type="GO" id="GO:0005524">
    <property type="term" value="F:ATP binding"/>
    <property type="evidence" value="ECO:0007669"/>
    <property type="project" value="UniProtKB-KW"/>
</dbReference>
<evidence type="ECO:0000259" key="4">
    <source>
        <dbReference type="PROSITE" id="PS50011"/>
    </source>
</evidence>